<dbReference type="PIRSF" id="PIRSF017222">
    <property type="entry name" value="eIF2A"/>
    <property type="match status" value="1"/>
</dbReference>
<evidence type="ECO:0000256" key="5">
    <source>
        <dbReference type="ARBA" id="ARBA00022737"/>
    </source>
</evidence>
<comment type="similarity">
    <text evidence="1 8">Belongs to the WD repeat EIF2A family.</text>
</comment>
<sequence length="632" mass="69058">MASIQNQFALRAQKSMSLMNASPSYEAVPEFQAPEGSTRIIQYSPNGQFFAYALPNEVVILNADNGSLVQSLAVSGAVEIAFSPKGTYLSTWERYVKPEDPNAQHANLRIFTTATGEEAMSFTQKAQENWQPSFPPSESHLVRTFNSEILLFPTSTSQPLTPSTPPTSRLKVDGLKQIWVGGGAEGEGVAVFVGEKKGAPATLSLYSIQTLKGSSPVATAKKTFYKADKITVKWNRAGNMVLFLTQTDVDRSNQNYYGETNLYLLALKGGFECRVALDKDGPIHDYNWSPNSREFGVVYGYMPSKTVLFDTQARPIHDLGLSSRNFLSFQPHSRLLLVAGFGNLSGNIDVWDRKSMKKVAEILAPDASHCAWSPDGMFIMTAILSPRLRVDNGLKIWYCTGGLMHDEKHSDLYQAIWRPIPLVQTPSFPLTIPAAPVPSVSVSSRPAAPAAVKPTGAYRPPGARGSPTPTLFLREDQGGLPRTNSNGSVSGPNGGMLGQQHHLGSFNRNQQRRNIPGAPPPSNDGQQQQQQQRGQGGKRGGNKKGSNGQNQGQQRKDDFVPTPVELGPVIEVATVDPEADPLAKRIRNLSKKLKAIEELKDKLNKGEKLEATQLSKIKSEHLIRQELASIEK</sequence>
<dbReference type="GO" id="GO:0006417">
    <property type="term" value="P:regulation of translation"/>
    <property type="evidence" value="ECO:0007669"/>
    <property type="project" value="UniProtKB-KW"/>
</dbReference>
<evidence type="ECO:0000259" key="10">
    <source>
        <dbReference type="Pfam" id="PF08662"/>
    </source>
</evidence>
<keyword evidence="7 8" id="KW-0648">Protein biosynthesis</keyword>
<dbReference type="AlphaFoldDB" id="A0A0F7SQ93"/>
<evidence type="ECO:0000256" key="4">
    <source>
        <dbReference type="ARBA" id="ARBA00022574"/>
    </source>
</evidence>
<evidence type="ECO:0000256" key="6">
    <source>
        <dbReference type="ARBA" id="ARBA00022845"/>
    </source>
</evidence>
<organism evidence="11">
    <name type="scientific">Phaffia rhodozyma</name>
    <name type="common">Yeast</name>
    <name type="synonym">Xanthophyllomyces dendrorhous</name>
    <dbReference type="NCBI Taxonomy" id="264483"/>
    <lineage>
        <taxon>Eukaryota</taxon>
        <taxon>Fungi</taxon>
        <taxon>Dikarya</taxon>
        <taxon>Basidiomycota</taxon>
        <taxon>Agaricomycotina</taxon>
        <taxon>Tremellomycetes</taxon>
        <taxon>Cystofilobasidiales</taxon>
        <taxon>Mrakiaceae</taxon>
        <taxon>Phaffia</taxon>
    </lineage>
</organism>
<keyword evidence="4" id="KW-0853">WD repeat</keyword>
<comment type="function">
    <text evidence="8">Functions in the early steps of protein synthesis of a small number of specific mRNAs. Acts by directing the binding of methionyl-tRNAi to 40S ribosomal subunits. In contrast to the eIF-2 complex, it binds methionyl-tRNAi to 40S subunits in a codon-dependent manner, whereas the eIF-2 complex binds methionyl-tRNAi to 40S subunits in a GTP-dependent manner.</text>
</comment>
<dbReference type="GO" id="GO:0003743">
    <property type="term" value="F:translation initiation factor activity"/>
    <property type="evidence" value="ECO:0007669"/>
    <property type="project" value="UniProtKB-UniRule"/>
</dbReference>
<accession>A0A0F7SQ93</accession>
<keyword evidence="5" id="KW-0677">Repeat</keyword>
<dbReference type="InterPro" id="IPR011387">
    <property type="entry name" value="TIF2A"/>
</dbReference>
<dbReference type="InterPro" id="IPR015943">
    <property type="entry name" value="WD40/YVTN_repeat-like_dom_sf"/>
</dbReference>
<evidence type="ECO:0000256" key="1">
    <source>
        <dbReference type="ARBA" id="ARBA00009573"/>
    </source>
</evidence>
<dbReference type="GO" id="GO:0000049">
    <property type="term" value="F:tRNA binding"/>
    <property type="evidence" value="ECO:0007669"/>
    <property type="project" value="UniProtKB-UniRule"/>
</dbReference>
<evidence type="ECO:0000256" key="2">
    <source>
        <dbReference type="ARBA" id="ARBA00013819"/>
    </source>
</evidence>
<keyword evidence="3 8" id="KW-0396">Initiation factor</keyword>
<reference evidence="11" key="1">
    <citation type="submission" date="2014-08" db="EMBL/GenBank/DDBJ databases">
        <authorList>
            <person name="Sharma Rahul"/>
            <person name="Thines Marco"/>
        </authorList>
    </citation>
    <scope>NUCLEOTIDE SEQUENCE</scope>
</reference>
<keyword evidence="6 8" id="KW-0810">Translation regulation</keyword>
<feature type="region of interest" description="Disordered" evidence="9">
    <location>
        <begin position="450"/>
        <end position="562"/>
    </location>
</feature>
<dbReference type="GO" id="GO:0022627">
    <property type="term" value="C:cytosolic small ribosomal subunit"/>
    <property type="evidence" value="ECO:0007669"/>
    <property type="project" value="TreeGrafter"/>
</dbReference>
<dbReference type="Pfam" id="PF08662">
    <property type="entry name" value="eIF2A"/>
    <property type="match status" value="1"/>
</dbReference>
<name>A0A0F7SQ93_PHARH</name>
<evidence type="ECO:0000256" key="7">
    <source>
        <dbReference type="ARBA" id="ARBA00022917"/>
    </source>
</evidence>
<evidence type="ECO:0000256" key="3">
    <source>
        <dbReference type="ARBA" id="ARBA00022540"/>
    </source>
</evidence>
<dbReference type="Gene3D" id="2.130.10.10">
    <property type="entry name" value="YVTN repeat-like/Quinoprotein amine dehydrogenase"/>
    <property type="match status" value="2"/>
</dbReference>
<feature type="compositionally biased region" description="Low complexity" evidence="9">
    <location>
        <begin position="544"/>
        <end position="553"/>
    </location>
</feature>
<dbReference type="EMBL" id="LN483142">
    <property type="protein sequence ID" value="CED82824.1"/>
    <property type="molecule type" value="Genomic_DNA"/>
</dbReference>
<dbReference type="GO" id="GO:0043022">
    <property type="term" value="F:ribosome binding"/>
    <property type="evidence" value="ECO:0007669"/>
    <property type="project" value="UniProtKB-UniRule"/>
</dbReference>
<protein>
    <recommendedName>
        <fullName evidence="2 8">Eukaryotic translation initiation factor 2A</fullName>
        <shortName evidence="8">eIF-2A</shortName>
    </recommendedName>
</protein>
<dbReference type="SUPFAM" id="SSF82171">
    <property type="entry name" value="DPP6 N-terminal domain-like"/>
    <property type="match status" value="1"/>
</dbReference>
<proteinExistence type="inferred from homology"/>
<dbReference type="InterPro" id="IPR013979">
    <property type="entry name" value="TIF_beta_prop-like"/>
</dbReference>
<evidence type="ECO:0000313" key="11">
    <source>
        <dbReference type="EMBL" id="CED82824.1"/>
    </source>
</evidence>
<feature type="domain" description="Translation initiation factor beta propellor-like" evidence="10">
    <location>
        <begin position="222"/>
        <end position="415"/>
    </location>
</feature>
<dbReference type="PANTHER" id="PTHR13227:SF0">
    <property type="entry name" value="EUKARYOTIC TRANSLATION INITIATION FACTOR 2A"/>
    <property type="match status" value="1"/>
</dbReference>
<evidence type="ECO:0000256" key="8">
    <source>
        <dbReference type="PIRNR" id="PIRNR017222"/>
    </source>
</evidence>
<dbReference type="GO" id="GO:0003729">
    <property type="term" value="F:mRNA binding"/>
    <property type="evidence" value="ECO:0007669"/>
    <property type="project" value="TreeGrafter"/>
</dbReference>
<dbReference type="PANTHER" id="PTHR13227">
    <property type="entry name" value="EUKARYOTIC TRANSLATION INITIATION FACTOR 2A"/>
    <property type="match status" value="1"/>
</dbReference>
<evidence type="ECO:0000256" key="9">
    <source>
        <dbReference type="SAM" id="MobiDB-lite"/>
    </source>
</evidence>